<dbReference type="EC" id="2.7.11.1" evidence="1"/>
<dbReference type="SMART" id="SM00220">
    <property type="entry name" value="S_TKc"/>
    <property type="match status" value="1"/>
</dbReference>
<evidence type="ECO:0000256" key="7">
    <source>
        <dbReference type="ARBA" id="ARBA00047899"/>
    </source>
</evidence>
<feature type="region of interest" description="Disordered" evidence="9">
    <location>
        <begin position="365"/>
        <end position="399"/>
    </location>
</feature>
<dbReference type="GO" id="GO:0005524">
    <property type="term" value="F:ATP binding"/>
    <property type="evidence" value="ECO:0007669"/>
    <property type="project" value="UniProtKB-KW"/>
</dbReference>
<feature type="compositionally biased region" description="Low complexity" evidence="9">
    <location>
        <begin position="365"/>
        <end position="377"/>
    </location>
</feature>
<evidence type="ECO:0000313" key="13">
    <source>
        <dbReference type="Proteomes" id="UP000537260"/>
    </source>
</evidence>
<dbReference type="Proteomes" id="UP000537260">
    <property type="component" value="Unassembled WGS sequence"/>
</dbReference>
<dbReference type="GO" id="GO:0045717">
    <property type="term" value="P:negative regulation of fatty acid biosynthetic process"/>
    <property type="evidence" value="ECO:0007669"/>
    <property type="project" value="UniProtKB-ARBA"/>
</dbReference>
<dbReference type="EMBL" id="JACCFM010000001">
    <property type="protein sequence ID" value="NYJ20985.1"/>
    <property type="molecule type" value="Genomic_DNA"/>
</dbReference>
<evidence type="ECO:0000313" key="12">
    <source>
        <dbReference type="EMBL" id="NYJ20985.1"/>
    </source>
</evidence>
<comment type="catalytic activity">
    <reaction evidence="8">
        <text>L-seryl-[protein] + ATP = O-phospho-L-seryl-[protein] + ADP + H(+)</text>
        <dbReference type="Rhea" id="RHEA:17989"/>
        <dbReference type="Rhea" id="RHEA-COMP:9863"/>
        <dbReference type="Rhea" id="RHEA-COMP:11604"/>
        <dbReference type="ChEBI" id="CHEBI:15378"/>
        <dbReference type="ChEBI" id="CHEBI:29999"/>
        <dbReference type="ChEBI" id="CHEBI:30616"/>
        <dbReference type="ChEBI" id="CHEBI:83421"/>
        <dbReference type="ChEBI" id="CHEBI:456216"/>
        <dbReference type="EC" id="2.7.11.1"/>
    </reaction>
</comment>
<keyword evidence="10" id="KW-1133">Transmembrane helix</keyword>
<evidence type="ECO:0000256" key="10">
    <source>
        <dbReference type="SAM" id="Phobius"/>
    </source>
</evidence>
<dbReference type="InterPro" id="IPR000719">
    <property type="entry name" value="Prot_kinase_dom"/>
</dbReference>
<dbReference type="AlphaFoldDB" id="A0A7Z0EG90"/>
<keyword evidence="3 12" id="KW-0808">Transferase</keyword>
<feature type="compositionally biased region" description="Polar residues" evidence="9">
    <location>
        <begin position="555"/>
        <end position="565"/>
    </location>
</feature>
<evidence type="ECO:0000259" key="11">
    <source>
        <dbReference type="PROSITE" id="PS50011"/>
    </source>
</evidence>
<evidence type="ECO:0000256" key="3">
    <source>
        <dbReference type="ARBA" id="ARBA00022679"/>
    </source>
</evidence>
<name>A0A7Z0EG90_9MICO</name>
<keyword evidence="4" id="KW-0547">Nucleotide-binding</keyword>
<dbReference type="InterPro" id="IPR008271">
    <property type="entry name" value="Ser/Thr_kinase_AS"/>
</dbReference>
<keyword evidence="10" id="KW-0812">Transmembrane</keyword>
<keyword evidence="5 12" id="KW-0418">Kinase</keyword>
<protein>
    <recommendedName>
        <fullName evidence="1">non-specific serine/threonine protein kinase</fullName>
        <ecNumber evidence="1">2.7.11.1</ecNumber>
    </recommendedName>
</protein>
<dbReference type="Gene3D" id="3.30.200.20">
    <property type="entry name" value="Phosphorylase Kinase, domain 1"/>
    <property type="match status" value="1"/>
</dbReference>
<accession>A0A7Z0EG90</accession>
<dbReference type="InterPro" id="IPR011009">
    <property type="entry name" value="Kinase-like_dom_sf"/>
</dbReference>
<organism evidence="12 13">
    <name type="scientific">Glaciibacter psychrotolerans</name>
    <dbReference type="NCBI Taxonomy" id="670054"/>
    <lineage>
        <taxon>Bacteria</taxon>
        <taxon>Bacillati</taxon>
        <taxon>Actinomycetota</taxon>
        <taxon>Actinomycetes</taxon>
        <taxon>Micrococcales</taxon>
        <taxon>Microbacteriaceae</taxon>
        <taxon>Glaciibacter</taxon>
    </lineage>
</organism>
<dbReference type="Pfam" id="PF00069">
    <property type="entry name" value="Pkinase"/>
    <property type="match status" value="1"/>
</dbReference>
<keyword evidence="2" id="KW-0723">Serine/threonine-protein kinase</keyword>
<keyword evidence="13" id="KW-1185">Reference proteome</keyword>
<keyword evidence="6" id="KW-0067">ATP-binding</keyword>
<proteinExistence type="predicted"/>
<dbReference type="RefSeq" id="WP_179579657.1">
    <property type="nucleotide sequence ID" value="NZ_JACCFM010000001.1"/>
</dbReference>
<feature type="domain" description="Protein kinase" evidence="11">
    <location>
        <begin position="13"/>
        <end position="269"/>
    </location>
</feature>
<evidence type="ECO:0000256" key="2">
    <source>
        <dbReference type="ARBA" id="ARBA00022527"/>
    </source>
</evidence>
<keyword evidence="10" id="KW-0472">Membrane</keyword>
<evidence type="ECO:0000256" key="5">
    <source>
        <dbReference type="ARBA" id="ARBA00022777"/>
    </source>
</evidence>
<comment type="caution">
    <text evidence="12">The sequence shown here is derived from an EMBL/GenBank/DDBJ whole genome shotgun (WGS) entry which is preliminary data.</text>
</comment>
<reference evidence="12 13" key="1">
    <citation type="submission" date="2020-07" db="EMBL/GenBank/DDBJ databases">
        <title>Sequencing the genomes of 1000 actinobacteria strains.</title>
        <authorList>
            <person name="Klenk H.-P."/>
        </authorList>
    </citation>
    <scope>NUCLEOTIDE SEQUENCE [LARGE SCALE GENOMIC DNA]</scope>
    <source>
        <strain evidence="12 13">LI1</strain>
    </source>
</reference>
<comment type="catalytic activity">
    <reaction evidence="7">
        <text>L-threonyl-[protein] + ATP = O-phospho-L-threonyl-[protein] + ADP + H(+)</text>
        <dbReference type="Rhea" id="RHEA:46608"/>
        <dbReference type="Rhea" id="RHEA-COMP:11060"/>
        <dbReference type="Rhea" id="RHEA-COMP:11605"/>
        <dbReference type="ChEBI" id="CHEBI:15378"/>
        <dbReference type="ChEBI" id="CHEBI:30013"/>
        <dbReference type="ChEBI" id="CHEBI:30616"/>
        <dbReference type="ChEBI" id="CHEBI:61977"/>
        <dbReference type="ChEBI" id="CHEBI:456216"/>
        <dbReference type="EC" id="2.7.11.1"/>
    </reaction>
</comment>
<feature type="transmembrane region" description="Helical" evidence="10">
    <location>
        <begin position="338"/>
        <end position="361"/>
    </location>
</feature>
<dbReference type="PROSITE" id="PS50011">
    <property type="entry name" value="PROTEIN_KINASE_DOM"/>
    <property type="match status" value="1"/>
</dbReference>
<dbReference type="PANTHER" id="PTHR43289:SF6">
    <property type="entry name" value="SERINE_THREONINE-PROTEIN KINASE NEKL-3"/>
    <property type="match status" value="1"/>
</dbReference>
<evidence type="ECO:0000256" key="1">
    <source>
        <dbReference type="ARBA" id="ARBA00012513"/>
    </source>
</evidence>
<evidence type="ECO:0000256" key="9">
    <source>
        <dbReference type="SAM" id="MobiDB-lite"/>
    </source>
</evidence>
<dbReference type="GO" id="GO:0005975">
    <property type="term" value="P:carbohydrate metabolic process"/>
    <property type="evidence" value="ECO:0007669"/>
    <property type="project" value="UniProtKB-ARBA"/>
</dbReference>
<dbReference type="FunFam" id="3.30.200.20:FF:000035">
    <property type="entry name" value="Serine/threonine protein kinase Stk1"/>
    <property type="match status" value="1"/>
</dbReference>
<evidence type="ECO:0000256" key="4">
    <source>
        <dbReference type="ARBA" id="ARBA00022741"/>
    </source>
</evidence>
<dbReference type="PROSITE" id="PS00108">
    <property type="entry name" value="PROTEIN_KINASE_ST"/>
    <property type="match status" value="1"/>
</dbReference>
<evidence type="ECO:0000256" key="6">
    <source>
        <dbReference type="ARBA" id="ARBA00022840"/>
    </source>
</evidence>
<dbReference type="FunFam" id="1.10.510.10:FF:000021">
    <property type="entry name" value="Serine/threonine protein kinase"/>
    <property type="match status" value="1"/>
</dbReference>
<feature type="compositionally biased region" description="Pro residues" evidence="9">
    <location>
        <begin position="378"/>
        <end position="396"/>
    </location>
</feature>
<sequence>MRPTTGLTFGGRYELASRIAIGGMGEVWKATDLVIGRQVAIKILKDEYLGDPGFLERFRAEARHAALVNHEGIANVFDYGEEEGSAFLVMELVPGEALSTVLEREHVLPADKVLDIVAQTAAALHAAHAAGLVHRDIKPGNLLITPDGRVKITDFGIARIADQVPLTATGQVMGTVQYLSPEQASGRPASPTTDIYSLGIVAYEALAGRRPFTGESQVAIAMAQINDVAPDLPATVSEPVRNLVFACLAKDPAERPASAAHLARAATALRRGDIAAAAASVPAVLAGNTPTAATMLFPGLGDDQATTILPAATPGTRAEAAAAAAAEEAETKKKRSPWTWPLIALIAILLLVLGGGIFALVSQNGTPEPAKTSSSAPAPKPPSATPSPTVSTPPPVTTVMVSPGDFEGFPSADASAKMVALGLVANVEVGNAATTQDQVDTVYFVNPTGPVQKGTTITLKVYGPVATPDTPSLAPTTSASTVVTGDTVEINWSAQSCPSGQTLSGYEAAIATGDATITSSNPTSADVTKVTVTAGTTNFTVKVRYFCGQVESGWSPDSAQVTVTTEEAPPATKPKQ</sequence>
<dbReference type="PANTHER" id="PTHR43289">
    <property type="entry name" value="MITOGEN-ACTIVATED PROTEIN KINASE KINASE KINASE 20-RELATED"/>
    <property type="match status" value="1"/>
</dbReference>
<dbReference type="InterPro" id="IPR013783">
    <property type="entry name" value="Ig-like_fold"/>
</dbReference>
<feature type="region of interest" description="Disordered" evidence="9">
    <location>
        <begin position="555"/>
        <end position="576"/>
    </location>
</feature>
<dbReference type="SUPFAM" id="SSF56112">
    <property type="entry name" value="Protein kinase-like (PK-like)"/>
    <property type="match status" value="1"/>
</dbReference>
<dbReference type="Gene3D" id="1.10.510.10">
    <property type="entry name" value="Transferase(Phosphotransferase) domain 1"/>
    <property type="match status" value="1"/>
</dbReference>
<gene>
    <name evidence="12" type="ORF">HNR05_002776</name>
</gene>
<dbReference type="CDD" id="cd14014">
    <property type="entry name" value="STKc_PknB_like"/>
    <property type="match status" value="1"/>
</dbReference>
<evidence type="ECO:0000256" key="8">
    <source>
        <dbReference type="ARBA" id="ARBA00048679"/>
    </source>
</evidence>
<dbReference type="Gene3D" id="2.60.40.10">
    <property type="entry name" value="Immunoglobulins"/>
    <property type="match status" value="1"/>
</dbReference>
<dbReference type="InterPro" id="IPR036116">
    <property type="entry name" value="FN3_sf"/>
</dbReference>
<dbReference type="SUPFAM" id="SSF49265">
    <property type="entry name" value="Fibronectin type III"/>
    <property type="match status" value="1"/>
</dbReference>
<dbReference type="GO" id="GO:0004674">
    <property type="term" value="F:protein serine/threonine kinase activity"/>
    <property type="evidence" value="ECO:0007669"/>
    <property type="project" value="UniProtKB-KW"/>
</dbReference>